<keyword evidence="2 6" id="KW-0812">Transmembrane</keyword>
<feature type="transmembrane region" description="Helical" evidence="6">
    <location>
        <begin position="176"/>
        <end position="197"/>
    </location>
</feature>
<evidence type="ECO:0000313" key="8">
    <source>
        <dbReference type="Proteomes" id="UP001201980"/>
    </source>
</evidence>
<keyword evidence="4 6" id="KW-0472">Membrane</keyword>
<evidence type="ECO:0000256" key="5">
    <source>
        <dbReference type="SAM" id="MobiDB-lite"/>
    </source>
</evidence>
<comment type="caution">
    <text evidence="7">The sequence shown here is derived from an EMBL/GenBank/DDBJ whole genome shotgun (WGS) entry which is preliminary data.</text>
</comment>
<evidence type="ECO:0000256" key="6">
    <source>
        <dbReference type="SAM" id="Phobius"/>
    </source>
</evidence>
<feature type="transmembrane region" description="Helical" evidence="6">
    <location>
        <begin position="631"/>
        <end position="652"/>
    </location>
</feature>
<accession>A0AAD5RS64</accession>
<proteinExistence type="predicted"/>
<feature type="region of interest" description="Disordered" evidence="5">
    <location>
        <begin position="723"/>
        <end position="784"/>
    </location>
</feature>
<feature type="transmembrane region" description="Helical" evidence="6">
    <location>
        <begin position="691"/>
        <end position="713"/>
    </location>
</feature>
<feature type="compositionally biased region" description="Polar residues" evidence="5">
    <location>
        <begin position="1"/>
        <end position="35"/>
    </location>
</feature>
<dbReference type="InterPro" id="IPR007300">
    <property type="entry name" value="CidB/LrgB"/>
</dbReference>
<organism evidence="7 8">
    <name type="scientific">Zalerion maritima</name>
    <dbReference type="NCBI Taxonomy" id="339359"/>
    <lineage>
        <taxon>Eukaryota</taxon>
        <taxon>Fungi</taxon>
        <taxon>Dikarya</taxon>
        <taxon>Ascomycota</taxon>
        <taxon>Pezizomycotina</taxon>
        <taxon>Sordariomycetes</taxon>
        <taxon>Lulworthiomycetidae</taxon>
        <taxon>Lulworthiales</taxon>
        <taxon>Lulworthiaceae</taxon>
        <taxon>Zalerion</taxon>
    </lineage>
</organism>
<feature type="transmembrane region" description="Helical" evidence="6">
    <location>
        <begin position="109"/>
        <end position="126"/>
    </location>
</feature>
<evidence type="ECO:0000256" key="2">
    <source>
        <dbReference type="ARBA" id="ARBA00022692"/>
    </source>
</evidence>
<keyword evidence="8" id="KW-1185">Reference proteome</keyword>
<evidence type="ECO:0000313" key="7">
    <source>
        <dbReference type="EMBL" id="KAJ2902969.1"/>
    </source>
</evidence>
<gene>
    <name evidence="7" type="ORF">MKZ38_010621</name>
</gene>
<name>A0AAD5RS64_9PEZI</name>
<feature type="transmembrane region" description="Helical" evidence="6">
    <location>
        <begin position="785"/>
        <end position="804"/>
    </location>
</feature>
<feature type="compositionally biased region" description="Polar residues" evidence="5">
    <location>
        <begin position="322"/>
        <end position="348"/>
    </location>
</feature>
<feature type="compositionally biased region" description="Polar residues" evidence="5">
    <location>
        <begin position="742"/>
        <end position="761"/>
    </location>
</feature>
<feature type="region of interest" description="Disordered" evidence="5">
    <location>
        <begin position="310"/>
        <end position="351"/>
    </location>
</feature>
<feature type="region of interest" description="Disordered" evidence="5">
    <location>
        <begin position="1"/>
        <end position="40"/>
    </location>
</feature>
<reference evidence="7" key="1">
    <citation type="submission" date="2022-07" db="EMBL/GenBank/DDBJ databases">
        <title>Draft genome sequence of Zalerion maritima ATCC 34329, a (micro)plastics degrading marine fungus.</title>
        <authorList>
            <person name="Paco A."/>
            <person name="Goncalves M.F.M."/>
            <person name="Rocha-Santos T.A.P."/>
            <person name="Alves A."/>
        </authorList>
    </citation>
    <scope>NUCLEOTIDE SEQUENCE</scope>
    <source>
        <strain evidence="7">ATCC 34329</strain>
    </source>
</reference>
<feature type="transmembrane region" description="Helical" evidence="6">
    <location>
        <begin position="497"/>
        <end position="514"/>
    </location>
</feature>
<feature type="transmembrane region" description="Helical" evidence="6">
    <location>
        <begin position="138"/>
        <end position="155"/>
    </location>
</feature>
<feature type="transmembrane region" description="Helical" evidence="6">
    <location>
        <begin position="535"/>
        <end position="562"/>
    </location>
</feature>
<feature type="transmembrane region" description="Helical" evidence="6">
    <location>
        <begin position="810"/>
        <end position="831"/>
    </location>
</feature>
<evidence type="ECO:0000256" key="4">
    <source>
        <dbReference type="ARBA" id="ARBA00023136"/>
    </source>
</evidence>
<dbReference type="AlphaFoldDB" id="A0AAD5RS64"/>
<feature type="compositionally biased region" description="Pro residues" evidence="5">
    <location>
        <begin position="375"/>
        <end position="384"/>
    </location>
</feature>
<feature type="transmembrane region" description="Helical" evidence="6">
    <location>
        <begin position="203"/>
        <end position="228"/>
    </location>
</feature>
<evidence type="ECO:0000256" key="1">
    <source>
        <dbReference type="ARBA" id="ARBA00004141"/>
    </source>
</evidence>
<dbReference type="PANTHER" id="PTHR30249">
    <property type="entry name" value="PUTATIVE SEROTONIN TRANSPORTER"/>
    <property type="match status" value="1"/>
</dbReference>
<feature type="region of interest" description="Disordered" evidence="5">
    <location>
        <begin position="235"/>
        <end position="289"/>
    </location>
</feature>
<feature type="compositionally biased region" description="Basic and acidic residues" evidence="5">
    <location>
        <begin position="241"/>
        <end position="257"/>
    </location>
</feature>
<evidence type="ECO:0000256" key="3">
    <source>
        <dbReference type="ARBA" id="ARBA00022989"/>
    </source>
</evidence>
<comment type="subcellular location">
    <subcellularLocation>
        <location evidence="1">Membrane</location>
        <topology evidence="1">Multi-pass membrane protein</topology>
    </subcellularLocation>
</comment>
<feature type="region of interest" description="Disordered" evidence="5">
    <location>
        <begin position="363"/>
        <end position="384"/>
    </location>
</feature>
<keyword evidence="3 6" id="KW-1133">Transmembrane helix</keyword>
<protein>
    <submittedName>
        <fullName evidence="7">Uncharacterized protein</fullName>
    </submittedName>
</protein>
<dbReference type="Proteomes" id="UP001201980">
    <property type="component" value="Unassembled WGS sequence"/>
</dbReference>
<dbReference type="GO" id="GO:0016020">
    <property type="term" value="C:membrane"/>
    <property type="evidence" value="ECO:0007669"/>
    <property type="project" value="UniProtKB-SubCell"/>
</dbReference>
<dbReference type="Pfam" id="PF04172">
    <property type="entry name" value="LrgB"/>
    <property type="match status" value="2"/>
</dbReference>
<feature type="transmembrane region" description="Helical" evidence="6">
    <location>
        <begin position="607"/>
        <end position="624"/>
    </location>
</feature>
<dbReference type="EMBL" id="JAKWBI020000095">
    <property type="protein sequence ID" value="KAJ2902969.1"/>
    <property type="molecule type" value="Genomic_DNA"/>
</dbReference>
<dbReference type="PANTHER" id="PTHR30249:SF0">
    <property type="entry name" value="PLASTIDAL GLYCOLATE_GLYCERATE TRANSLOCATOR 1, CHLOROPLASTIC"/>
    <property type="match status" value="1"/>
</dbReference>
<sequence length="846" mass="90273">MVPQDGTQRGQPLNQGTLTAPEQHQGRPRQNQTTIEETKPACFPTSTHGAISATIATSTVDPAGSATQHDQQQEQPSRRLKFRALLTQGLRGLRSSLVSLLSHIHHLRHGLLAIILVVASQFLIWGLDKLVKLASNEFPASIVGMVLVFVLMSWCNRVDSRVEGWYMRVLGKSASLVNRHMSIGFTVPFVQALNLKFRDASHIGVAVGCFCVTGLLNTILVYLLALGVEKSYAHPPWRRGRSPDEETGLHQPREQMHQHHPSTLPPPTLFGTPPHSVHHHQPQHENRGAVSGKVWTAVQSICRGFQQFRGGQVSGGHDETGRTGQATGVRSVGSNQSGRVTPHTNRGNSAKYLSGISTLSTTPSSFLNGTEDGPTPIPSRVPSPIPEGRTVVYSHQDMSVQETAGVVELACISPIPSTSSITVAIHGHPSCQNPALVELPGSPPCSSASTTSTSETGRHCRFSSLLPRFPLILAGGLIPLVGVPLALFTGHTTTLDTLALFTFWFGTMSLQSFIRHGGRGRIVSRHRDHPILRHVPALQMGVVVLLNAVLISSLAMIVYILVKEKITKNKDLDAILNEFVRESDMSSLFGDSDGSKHGLPGMGAGDIAISVLNAGIVVWGFKLFECRSQLLSYSGITVVFVSSVAAVANFFLGPMLGHAMGLDAPEALAFSARSVTLALGGPVVDSLGGNVTINAAMVVLNGLAFQIAGDWIFKKMRLDVSARNDGPDATSDDGGSTRRHSSVSTYSRQPHSMASTPTTRPSSDRDENTASPNDDQEEGDRTRPVAAGVTVGINAAAMGTAHLYERSSGAAPFAALSMTVIGVATVLVSAIEPARHFIIGYVAAPV</sequence>
<feature type="transmembrane region" description="Helical" evidence="6">
    <location>
        <begin position="471"/>
        <end position="491"/>
    </location>
</feature>